<evidence type="ECO:0000256" key="1">
    <source>
        <dbReference type="ARBA" id="ARBA00022723"/>
    </source>
</evidence>
<keyword evidence="3" id="KW-0411">Iron-sulfur</keyword>
<dbReference type="InterPro" id="IPR040086">
    <property type="entry name" value="MJ0683-like"/>
</dbReference>
<dbReference type="InterPro" id="IPR058240">
    <property type="entry name" value="rSAM_sf"/>
</dbReference>
<dbReference type="CDD" id="cd01335">
    <property type="entry name" value="Radical_SAM"/>
    <property type="match status" value="1"/>
</dbReference>
<reference evidence="5 6" key="1">
    <citation type="submission" date="2020-08" db="EMBL/GenBank/DDBJ databases">
        <title>Genome public.</title>
        <authorList>
            <person name="Liu C."/>
            <person name="Sun Q."/>
        </authorList>
    </citation>
    <scope>NUCLEOTIDE SEQUENCE [LARGE SCALE GENOMIC DNA]</scope>
    <source>
        <strain evidence="5 6">BX1</strain>
    </source>
</reference>
<dbReference type="Pfam" id="PF04055">
    <property type="entry name" value="Radical_SAM"/>
    <property type="match status" value="1"/>
</dbReference>
<dbReference type="InterPro" id="IPR006638">
    <property type="entry name" value="Elp3/MiaA/NifB-like_rSAM"/>
</dbReference>
<dbReference type="Gene3D" id="3.80.30.30">
    <property type="match status" value="1"/>
</dbReference>
<evidence type="ECO:0000256" key="3">
    <source>
        <dbReference type="ARBA" id="ARBA00023014"/>
    </source>
</evidence>
<dbReference type="SUPFAM" id="SSF102114">
    <property type="entry name" value="Radical SAM enzymes"/>
    <property type="match status" value="1"/>
</dbReference>
<dbReference type="PANTHER" id="PTHR43432">
    <property type="entry name" value="SLR0285 PROTEIN"/>
    <property type="match status" value="1"/>
</dbReference>
<dbReference type="RefSeq" id="WP_262400432.1">
    <property type="nucleotide sequence ID" value="NZ_JACRTB010000018.1"/>
</dbReference>
<dbReference type="Proteomes" id="UP000658131">
    <property type="component" value="Unassembled WGS sequence"/>
</dbReference>
<evidence type="ECO:0000313" key="5">
    <source>
        <dbReference type="EMBL" id="MBC8576959.1"/>
    </source>
</evidence>
<keyword evidence="1" id="KW-0479">Metal-binding</keyword>
<dbReference type="InterPro" id="IPR007197">
    <property type="entry name" value="rSAM"/>
</dbReference>
<dbReference type="SFLD" id="SFLDS00029">
    <property type="entry name" value="Radical_SAM"/>
    <property type="match status" value="1"/>
</dbReference>
<keyword evidence="2" id="KW-0408">Iron</keyword>
<name>A0ABR7NKX2_9FIRM</name>
<organism evidence="5 6">
    <name type="scientific">Yanshouia hominis</name>
    <dbReference type="NCBI Taxonomy" id="2763673"/>
    <lineage>
        <taxon>Bacteria</taxon>
        <taxon>Bacillati</taxon>
        <taxon>Bacillota</taxon>
        <taxon>Clostridia</taxon>
        <taxon>Eubacteriales</taxon>
        <taxon>Oscillospiraceae</taxon>
        <taxon>Yanshouia</taxon>
    </lineage>
</organism>
<feature type="domain" description="Elp3/MiaA/NifB-like radical SAM core" evidence="4">
    <location>
        <begin position="22"/>
        <end position="234"/>
    </location>
</feature>
<protein>
    <submittedName>
        <fullName evidence="5">Radical SAM protein</fullName>
    </submittedName>
</protein>
<dbReference type="SMART" id="SM00729">
    <property type="entry name" value="Elp3"/>
    <property type="match status" value="1"/>
</dbReference>
<dbReference type="SFLD" id="SFLDG01084">
    <property type="entry name" value="Uncharacterised_Radical_SAM_Su"/>
    <property type="match status" value="1"/>
</dbReference>
<comment type="caution">
    <text evidence="5">The sequence shown here is derived from an EMBL/GenBank/DDBJ whole genome shotgun (WGS) entry which is preliminary data.</text>
</comment>
<evidence type="ECO:0000256" key="2">
    <source>
        <dbReference type="ARBA" id="ARBA00023004"/>
    </source>
</evidence>
<dbReference type="EMBL" id="JACRTB010000018">
    <property type="protein sequence ID" value="MBC8576959.1"/>
    <property type="molecule type" value="Genomic_DNA"/>
</dbReference>
<accession>A0ABR7NKX2</accession>
<dbReference type="PANTHER" id="PTHR43432:SF5">
    <property type="entry name" value="ELP3_MIAA_NIFB-LIKE RADICAL SAM CORE DOMAIN-CONTAINING PROTEIN"/>
    <property type="match status" value="1"/>
</dbReference>
<keyword evidence="6" id="KW-1185">Reference proteome</keyword>
<evidence type="ECO:0000313" key="6">
    <source>
        <dbReference type="Proteomes" id="UP000658131"/>
    </source>
</evidence>
<proteinExistence type="predicted"/>
<gene>
    <name evidence="5" type="ORF">H8717_11155</name>
</gene>
<evidence type="ECO:0000259" key="4">
    <source>
        <dbReference type="SMART" id="SM00729"/>
    </source>
</evidence>
<sequence length="296" mass="33459">MEYIPAKTILSGWRPGSDWFGINYNMNLYRGCCHGCIYCDSRSDCYGNDRFDTVRAKENALFLLRGELRRKVKTGVVGTGAMSDPYNPFERELMLTRHALELLAAYGFGAAIATKSELIERDIDVLQEVAQAAPVLCKVTVTTADDALCRKIEPHVSVSSRRFEAVARLSQAGIFTGLLMMPVLPFLEDSPENILGIVRRAKEAGARFIYPALGMTLRQNQRDWYFEKLEALFPGENLAERYRRRYGGSYECRCPGLPALWKLFSEECNRLGILYQMKDIVRASRAGYAAEQTSLF</sequence>